<dbReference type="Pfam" id="PF02378">
    <property type="entry name" value="PTS_EIIC"/>
    <property type="match status" value="1"/>
</dbReference>
<evidence type="ECO:0000259" key="13">
    <source>
        <dbReference type="PROSITE" id="PS51098"/>
    </source>
</evidence>
<dbReference type="Gene3D" id="3.30.1360.60">
    <property type="entry name" value="Glucose permease domain IIB"/>
    <property type="match status" value="1"/>
</dbReference>
<reference evidence="15 16" key="1">
    <citation type="submission" date="2016-08" db="EMBL/GenBank/DDBJ databases">
        <title>Complete Genome Sequence Of The Indigo Reducing Clostridium isatidis DSM15098.</title>
        <authorList>
            <person name="Little G.T."/>
            <person name="Minton N.P."/>
        </authorList>
    </citation>
    <scope>NUCLEOTIDE SEQUENCE [LARGE SCALE GENOMIC DNA]</scope>
    <source>
        <strain evidence="15 16">DSM 15098</strain>
    </source>
</reference>
<feature type="active site" description="Phosphocysteine intermediate; for EIIB activity" evidence="11">
    <location>
        <position position="465"/>
    </location>
</feature>
<feature type="transmembrane region" description="Helical" evidence="12">
    <location>
        <begin position="173"/>
        <end position="193"/>
    </location>
</feature>
<evidence type="ECO:0000256" key="4">
    <source>
        <dbReference type="ARBA" id="ARBA00022597"/>
    </source>
</evidence>
<dbReference type="RefSeq" id="WP_119865992.1">
    <property type="nucleotide sequence ID" value="NZ_CP016786.1"/>
</dbReference>
<dbReference type="KEGG" id="cia:BEN51_10285"/>
<keyword evidence="6" id="KW-0598">Phosphotransferase system</keyword>
<dbReference type="InterPro" id="IPR010975">
    <property type="entry name" value="PTS_IIBC_a_glc"/>
</dbReference>
<evidence type="ECO:0000259" key="14">
    <source>
        <dbReference type="PROSITE" id="PS51103"/>
    </source>
</evidence>
<dbReference type="AlphaFoldDB" id="A0A343JEA0"/>
<dbReference type="InterPro" id="IPR013013">
    <property type="entry name" value="PTS_EIIC_1"/>
</dbReference>
<feature type="transmembrane region" description="Helical" evidence="12">
    <location>
        <begin position="134"/>
        <end position="152"/>
    </location>
</feature>
<dbReference type="NCBIfam" id="TIGR02005">
    <property type="entry name" value="PTS-IIBC-alpha"/>
    <property type="match status" value="1"/>
</dbReference>
<dbReference type="PROSITE" id="PS51098">
    <property type="entry name" value="PTS_EIIB_TYPE_1"/>
    <property type="match status" value="1"/>
</dbReference>
<keyword evidence="8" id="KW-0418">Kinase</keyword>
<dbReference type="InterPro" id="IPR018113">
    <property type="entry name" value="PTrfase_EIIB_Cys"/>
</dbReference>
<dbReference type="CDD" id="cd00212">
    <property type="entry name" value="PTS_IIB_glc"/>
    <property type="match status" value="1"/>
</dbReference>
<feature type="domain" description="PTS EIIC type-1" evidence="14">
    <location>
        <begin position="1"/>
        <end position="418"/>
    </location>
</feature>
<evidence type="ECO:0000256" key="3">
    <source>
        <dbReference type="ARBA" id="ARBA00022475"/>
    </source>
</evidence>
<dbReference type="GO" id="GO:0090563">
    <property type="term" value="F:protein-phosphocysteine-sugar phosphotransferase activity"/>
    <property type="evidence" value="ECO:0007669"/>
    <property type="project" value="TreeGrafter"/>
</dbReference>
<dbReference type="InterPro" id="IPR050429">
    <property type="entry name" value="PTS_Glucose_EIICBA"/>
</dbReference>
<dbReference type="PANTHER" id="PTHR30009:SF12">
    <property type="entry name" value="PHOSPHOTRANSFERASE IIC COMPONENT GLVC"/>
    <property type="match status" value="1"/>
</dbReference>
<dbReference type="Proteomes" id="UP000264883">
    <property type="component" value="Chromosome"/>
</dbReference>
<proteinExistence type="predicted"/>
<keyword evidence="9 12" id="KW-1133">Transmembrane helix</keyword>
<evidence type="ECO:0000313" key="15">
    <source>
        <dbReference type="EMBL" id="ASW43858.1"/>
    </source>
</evidence>
<dbReference type="PANTHER" id="PTHR30009">
    <property type="entry name" value="CYTOCHROME C-TYPE SYNTHESIS PROTEIN AND PTS TRANSMEMBRANE COMPONENT"/>
    <property type="match status" value="1"/>
</dbReference>
<dbReference type="InterPro" id="IPR003352">
    <property type="entry name" value="PTS_EIIC"/>
</dbReference>
<comment type="subcellular location">
    <subcellularLocation>
        <location evidence="1">Cell membrane</location>
        <topology evidence="1">Multi-pass membrane protein</topology>
    </subcellularLocation>
</comment>
<dbReference type="OrthoDB" id="9764327at2"/>
<name>A0A343JEA0_9CLOT</name>
<dbReference type="GO" id="GO:0016301">
    <property type="term" value="F:kinase activity"/>
    <property type="evidence" value="ECO:0007669"/>
    <property type="project" value="UniProtKB-KW"/>
</dbReference>
<evidence type="ECO:0000256" key="7">
    <source>
        <dbReference type="ARBA" id="ARBA00022692"/>
    </source>
</evidence>
<feature type="transmembrane region" description="Helical" evidence="12">
    <location>
        <begin position="12"/>
        <end position="34"/>
    </location>
</feature>
<feature type="transmembrane region" description="Helical" evidence="12">
    <location>
        <begin position="91"/>
        <end position="114"/>
    </location>
</feature>
<sequence length="527" mass="58320">MMQKIQKFGGAMFTPVLLFAFAGTVIGVGTLFTTETIMGSLAAPDSFWYQCWNVVLQGGWTVFNQLPLLFVVGLPIGMAKKQNARCAMEALVLYLAFHYFLSTMLAQWGTFFGVDFAQEVGGTSGLTMIANIKTLDMGMIGALLISGIVIYLHNRYFDTELPEWLGTFSGSTFIFMIGFFVMIPVAVLAAFIWPKVQLGMAAFQGFIKNAGAFGVWVFVFLERILIPFGLHHILYSPFWYDNVVVQGGLYSYWANNLPEIAASTASLRSLVPEAGFSSTGFSKIFGVPGIALAFYVTAKPEKRKKILGLLIPITLTSIFCGVTEPIEFTFLFVAPWLFGVHALLAATLSTVMYLAGIVGIHAGGVIEMASLNWIPLMGNHWKEYLLMLVIGLVFTGIWFVVFKFLIEKFDVKTPGREDDEDIKFRSKAEYREKKNAKNGESKAEFIKLILEGLGGKDNIVDVTNCATRLRVNVKDETLCKDDTYFKSIGAHGCSVNGKSFQVIIGLKVPQVREDFENLLNSENEALV</sequence>
<keyword evidence="16" id="KW-1185">Reference proteome</keyword>
<protein>
    <submittedName>
        <fullName evidence="15">PTS alpha-glucoside transporter subunit IIBC</fullName>
    </submittedName>
</protein>
<dbReference type="InterPro" id="IPR036878">
    <property type="entry name" value="Glu_permease_IIB"/>
</dbReference>
<keyword evidence="5" id="KW-0808">Transferase</keyword>
<gene>
    <name evidence="15" type="ORF">BEN51_10285</name>
</gene>
<evidence type="ECO:0000313" key="16">
    <source>
        <dbReference type="Proteomes" id="UP000264883"/>
    </source>
</evidence>
<dbReference type="GO" id="GO:0005886">
    <property type="term" value="C:plasma membrane"/>
    <property type="evidence" value="ECO:0007669"/>
    <property type="project" value="UniProtKB-SubCell"/>
</dbReference>
<dbReference type="GO" id="GO:0009401">
    <property type="term" value="P:phosphoenolpyruvate-dependent sugar phosphotransferase system"/>
    <property type="evidence" value="ECO:0007669"/>
    <property type="project" value="UniProtKB-KW"/>
</dbReference>
<dbReference type="Pfam" id="PF00367">
    <property type="entry name" value="PTS_EIIB"/>
    <property type="match status" value="1"/>
</dbReference>
<feature type="transmembrane region" description="Helical" evidence="12">
    <location>
        <begin position="54"/>
        <end position="79"/>
    </location>
</feature>
<keyword evidence="3" id="KW-1003">Cell membrane</keyword>
<evidence type="ECO:0000256" key="9">
    <source>
        <dbReference type="ARBA" id="ARBA00022989"/>
    </source>
</evidence>
<evidence type="ECO:0000256" key="2">
    <source>
        <dbReference type="ARBA" id="ARBA00022448"/>
    </source>
</evidence>
<keyword evidence="10 12" id="KW-0472">Membrane</keyword>
<keyword evidence="2" id="KW-0813">Transport</keyword>
<evidence type="ECO:0000256" key="12">
    <source>
        <dbReference type="SAM" id="Phobius"/>
    </source>
</evidence>
<evidence type="ECO:0000256" key="11">
    <source>
        <dbReference type="PROSITE-ProRule" id="PRU00421"/>
    </source>
</evidence>
<evidence type="ECO:0000256" key="1">
    <source>
        <dbReference type="ARBA" id="ARBA00004651"/>
    </source>
</evidence>
<accession>A0A343JEA0</accession>
<evidence type="ECO:0000256" key="6">
    <source>
        <dbReference type="ARBA" id="ARBA00022683"/>
    </source>
</evidence>
<dbReference type="NCBIfam" id="TIGR00826">
    <property type="entry name" value="EIIB_glc"/>
    <property type="match status" value="1"/>
</dbReference>
<dbReference type="EMBL" id="CP016786">
    <property type="protein sequence ID" value="ASW43858.1"/>
    <property type="molecule type" value="Genomic_DNA"/>
</dbReference>
<evidence type="ECO:0000256" key="5">
    <source>
        <dbReference type="ARBA" id="ARBA00022679"/>
    </source>
</evidence>
<keyword evidence="7 12" id="KW-0812">Transmembrane</keyword>
<feature type="transmembrane region" description="Helical" evidence="12">
    <location>
        <begin position="306"/>
        <end position="322"/>
    </location>
</feature>
<dbReference type="InterPro" id="IPR001996">
    <property type="entry name" value="PTS_IIB_1"/>
</dbReference>
<dbReference type="PROSITE" id="PS51103">
    <property type="entry name" value="PTS_EIIC_TYPE_1"/>
    <property type="match status" value="1"/>
</dbReference>
<feature type="transmembrane region" description="Helical" evidence="12">
    <location>
        <begin position="353"/>
        <end position="374"/>
    </location>
</feature>
<organism evidence="15 16">
    <name type="scientific">Clostridium isatidis</name>
    <dbReference type="NCBI Taxonomy" id="182773"/>
    <lineage>
        <taxon>Bacteria</taxon>
        <taxon>Bacillati</taxon>
        <taxon>Bacillota</taxon>
        <taxon>Clostridia</taxon>
        <taxon>Eubacteriales</taxon>
        <taxon>Clostridiaceae</taxon>
        <taxon>Clostridium</taxon>
    </lineage>
</organism>
<dbReference type="GO" id="GO:0008982">
    <property type="term" value="F:protein-N(PI)-phosphohistidine-sugar phosphotransferase activity"/>
    <property type="evidence" value="ECO:0007669"/>
    <property type="project" value="InterPro"/>
</dbReference>
<dbReference type="PROSITE" id="PS01035">
    <property type="entry name" value="PTS_EIIB_TYPE_1_CYS"/>
    <property type="match status" value="1"/>
</dbReference>
<feature type="transmembrane region" description="Helical" evidence="12">
    <location>
        <begin position="386"/>
        <end position="406"/>
    </location>
</feature>
<dbReference type="SUPFAM" id="SSF55604">
    <property type="entry name" value="Glucose permease domain IIB"/>
    <property type="match status" value="1"/>
</dbReference>
<evidence type="ECO:0000256" key="10">
    <source>
        <dbReference type="ARBA" id="ARBA00023136"/>
    </source>
</evidence>
<evidence type="ECO:0000256" key="8">
    <source>
        <dbReference type="ARBA" id="ARBA00022777"/>
    </source>
</evidence>
<keyword evidence="4" id="KW-0762">Sugar transport</keyword>
<feature type="domain" description="PTS EIIB type-1" evidence="13">
    <location>
        <begin position="443"/>
        <end position="525"/>
    </location>
</feature>